<dbReference type="AlphaFoldDB" id="A0A6J5YL75"/>
<dbReference type="InterPro" id="IPR012674">
    <property type="entry name" value="Calycin"/>
</dbReference>
<dbReference type="Pfam" id="PF08768">
    <property type="entry name" value="THAP4_heme-bd"/>
    <property type="match status" value="1"/>
</dbReference>
<dbReference type="CDD" id="cd07828">
    <property type="entry name" value="lipocalin_heme-bd-THAP4-like"/>
    <property type="match status" value="1"/>
</dbReference>
<evidence type="ECO:0000313" key="2">
    <source>
        <dbReference type="EMBL" id="CAB4330526.1"/>
    </source>
</evidence>
<dbReference type="HAMAP" id="MF_01297">
    <property type="entry name" value="nitrobindin"/>
    <property type="match status" value="1"/>
</dbReference>
<proteinExistence type="inferred from homology"/>
<evidence type="ECO:0000259" key="1">
    <source>
        <dbReference type="Pfam" id="PF08768"/>
    </source>
</evidence>
<dbReference type="Gene3D" id="2.40.128.20">
    <property type="match status" value="1"/>
</dbReference>
<dbReference type="InterPro" id="IPR014878">
    <property type="entry name" value="THAP4-like_heme-bd"/>
</dbReference>
<sequence>MFDYHLDVAHLSWLIGTWVGFGTVDYPTMESGLRFVQELSISHDGQPYLTHWSRTWELDEDGNKVKPLAVEAGFWRPQPDNSVEFLLSHPTGIVEIWSGKVEILGLENAQITGARATLETDIVGRTLSAKEVTSGKRLYGLVDGRLFWAYDMAAVGQDLQVHVAAELFSQVS</sequence>
<protein>
    <submittedName>
        <fullName evidence="2">Unannotated protein</fullName>
    </submittedName>
</protein>
<dbReference type="EMBL" id="CAESAJ010000006">
    <property type="protein sequence ID" value="CAB4330526.1"/>
    <property type="molecule type" value="Genomic_DNA"/>
</dbReference>
<organism evidence="2">
    <name type="scientific">freshwater metagenome</name>
    <dbReference type="NCBI Taxonomy" id="449393"/>
    <lineage>
        <taxon>unclassified sequences</taxon>
        <taxon>metagenomes</taxon>
        <taxon>ecological metagenomes</taxon>
    </lineage>
</organism>
<feature type="domain" description="THAP4-like heme-binding" evidence="1">
    <location>
        <begin position="8"/>
        <end position="167"/>
    </location>
</feature>
<dbReference type="InterPro" id="IPR045165">
    <property type="entry name" value="Nitrobindin"/>
</dbReference>
<gene>
    <name evidence="2" type="ORF">UFOPK3770_00131</name>
</gene>
<dbReference type="SUPFAM" id="SSF50814">
    <property type="entry name" value="Lipocalins"/>
    <property type="match status" value="1"/>
</dbReference>
<name>A0A6J5YL75_9ZZZZ</name>
<reference evidence="2" key="1">
    <citation type="submission" date="2020-05" db="EMBL/GenBank/DDBJ databases">
        <authorList>
            <person name="Chiriac C."/>
            <person name="Salcher M."/>
            <person name="Ghai R."/>
            <person name="Kavagutti S V."/>
        </authorList>
    </citation>
    <scope>NUCLEOTIDE SEQUENCE</scope>
</reference>
<dbReference type="PANTHER" id="PTHR15854:SF4">
    <property type="entry name" value="PEROXYNITRITE ISOMERASE THAP4"/>
    <property type="match status" value="1"/>
</dbReference>
<dbReference type="InterPro" id="IPR022939">
    <property type="entry name" value="Nb(III)_bact/plant"/>
</dbReference>
<accession>A0A6J5YL75</accession>
<dbReference type="PANTHER" id="PTHR15854">
    <property type="entry name" value="THAP4 PROTEIN"/>
    <property type="match status" value="1"/>
</dbReference>